<evidence type="ECO:0000256" key="1">
    <source>
        <dbReference type="ARBA" id="ARBA00022801"/>
    </source>
</evidence>
<dbReference type="Proteomes" id="UP000887566">
    <property type="component" value="Unplaced"/>
</dbReference>
<evidence type="ECO:0000313" key="3">
    <source>
        <dbReference type="WBParaSite" id="PSAMB.scaffold9155size5288.g32178.t1"/>
    </source>
</evidence>
<organism evidence="2 3">
    <name type="scientific">Plectus sambesii</name>
    <dbReference type="NCBI Taxonomy" id="2011161"/>
    <lineage>
        <taxon>Eukaryota</taxon>
        <taxon>Metazoa</taxon>
        <taxon>Ecdysozoa</taxon>
        <taxon>Nematoda</taxon>
        <taxon>Chromadorea</taxon>
        <taxon>Plectida</taxon>
        <taxon>Plectina</taxon>
        <taxon>Plectoidea</taxon>
        <taxon>Plectidae</taxon>
        <taxon>Plectus</taxon>
    </lineage>
</organism>
<accession>A0A914XMD9</accession>
<protein>
    <submittedName>
        <fullName evidence="3">Uncharacterized protein</fullName>
    </submittedName>
</protein>
<sequence length="163" mass="18576">MSSSEIQFLARNKDLPPLAYVKKGGSKQPTVVFCNGFGQNMDNPLALALERFLCDEGGYPFIRFDYTDTGSSIFAMAKFDNRWTLMNAADDEVTRKEIIDDSLPSALAATYKNCPDKMKADDPRQWSFYAWRRDVLTVLRRLLKVDNYFVKMSDSKTLKSTLS</sequence>
<evidence type="ECO:0000313" key="2">
    <source>
        <dbReference type="Proteomes" id="UP000887566"/>
    </source>
</evidence>
<name>A0A914XMD9_9BILA</name>
<dbReference type="PANTHER" id="PTHR16138">
    <property type="entry name" value="MYCOPHENOLIC ACID ACYL-GLUCURONIDE ESTERASE, MITOCHONDRIAL"/>
    <property type="match status" value="1"/>
</dbReference>
<dbReference type="AlphaFoldDB" id="A0A914XMD9"/>
<dbReference type="Gene3D" id="3.40.50.1820">
    <property type="entry name" value="alpha/beta hydrolase"/>
    <property type="match status" value="1"/>
</dbReference>
<dbReference type="WBParaSite" id="PSAMB.scaffold9155size5288.g32178.t1">
    <property type="protein sequence ID" value="PSAMB.scaffold9155size5288.g32178.t1"/>
    <property type="gene ID" value="PSAMB.scaffold9155size5288.g32178"/>
</dbReference>
<dbReference type="InterPro" id="IPR052382">
    <property type="entry name" value="ABHD10_acyl-thioesterase"/>
</dbReference>
<keyword evidence="1" id="KW-0378">Hydrolase</keyword>
<keyword evidence="2" id="KW-1185">Reference proteome</keyword>
<reference evidence="3" key="1">
    <citation type="submission" date="2022-11" db="UniProtKB">
        <authorList>
            <consortium name="WormBaseParasite"/>
        </authorList>
    </citation>
    <scope>IDENTIFICATION</scope>
</reference>
<dbReference type="GO" id="GO:0005739">
    <property type="term" value="C:mitochondrion"/>
    <property type="evidence" value="ECO:0007669"/>
    <property type="project" value="TreeGrafter"/>
</dbReference>
<dbReference type="PANTHER" id="PTHR16138:SF7">
    <property type="entry name" value="PALMITOYL-PROTEIN THIOESTERASE ABHD10, MITOCHONDRIAL"/>
    <property type="match status" value="1"/>
</dbReference>
<dbReference type="InterPro" id="IPR029058">
    <property type="entry name" value="AB_hydrolase_fold"/>
</dbReference>
<dbReference type="GO" id="GO:0008474">
    <property type="term" value="F:palmitoyl-(protein) hydrolase activity"/>
    <property type="evidence" value="ECO:0007669"/>
    <property type="project" value="TreeGrafter"/>
</dbReference>
<proteinExistence type="predicted"/>
<dbReference type="GO" id="GO:0004553">
    <property type="term" value="F:hydrolase activity, hydrolyzing O-glycosyl compounds"/>
    <property type="evidence" value="ECO:0007669"/>
    <property type="project" value="TreeGrafter"/>
</dbReference>
<dbReference type="SUPFAM" id="SSF53474">
    <property type="entry name" value="alpha/beta-Hydrolases"/>
    <property type="match status" value="1"/>
</dbReference>